<feature type="non-terminal residue" evidence="2">
    <location>
        <position position="123"/>
    </location>
</feature>
<dbReference type="GO" id="GO:0000981">
    <property type="term" value="F:DNA-binding transcription factor activity, RNA polymerase II-specific"/>
    <property type="evidence" value="ECO:0007669"/>
    <property type="project" value="TreeGrafter"/>
</dbReference>
<dbReference type="InterPro" id="IPR036390">
    <property type="entry name" value="WH_DNA-bd_sf"/>
</dbReference>
<organism evidence="2 3">
    <name type="scientific">Vireo altiloquus</name>
    <name type="common">Black-whiskered vireo</name>
    <name type="synonym">Muscicapa altiloqua</name>
    <dbReference type="NCBI Taxonomy" id="34956"/>
    <lineage>
        <taxon>Eukaryota</taxon>
        <taxon>Metazoa</taxon>
        <taxon>Chordata</taxon>
        <taxon>Craniata</taxon>
        <taxon>Vertebrata</taxon>
        <taxon>Euteleostomi</taxon>
        <taxon>Archelosauria</taxon>
        <taxon>Archosauria</taxon>
        <taxon>Dinosauria</taxon>
        <taxon>Saurischia</taxon>
        <taxon>Theropoda</taxon>
        <taxon>Coelurosauria</taxon>
        <taxon>Aves</taxon>
        <taxon>Neognathae</taxon>
        <taxon>Neoaves</taxon>
        <taxon>Telluraves</taxon>
        <taxon>Australaves</taxon>
        <taxon>Passeriformes</taxon>
        <taxon>Corvoidea</taxon>
        <taxon>Vireonidae</taxon>
        <taxon>Vireoninae</taxon>
        <taxon>Vireo</taxon>
    </lineage>
</organism>
<proteinExistence type="predicted"/>
<feature type="non-terminal residue" evidence="2">
    <location>
        <position position="1"/>
    </location>
</feature>
<reference evidence="2 3" key="1">
    <citation type="submission" date="2019-09" db="EMBL/GenBank/DDBJ databases">
        <title>Bird 10,000 Genomes (B10K) Project - Family phase.</title>
        <authorList>
            <person name="Zhang G."/>
        </authorList>
    </citation>
    <scope>NUCLEOTIDE SEQUENCE [LARGE SCALE GENOMIC DNA]</scope>
    <source>
        <strain evidence="2">B10K-DU-001-22</strain>
        <tissue evidence="2">Muscle</tissue>
    </source>
</reference>
<gene>
    <name evidence="2" type="primary">Irf3</name>
    <name evidence="2" type="ORF">VIRALT_R00718</name>
</gene>
<dbReference type="AlphaFoldDB" id="A0A7K5KWZ6"/>
<dbReference type="InterPro" id="IPR036388">
    <property type="entry name" value="WH-like_DNA-bd_sf"/>
</dbReference>
<evidence type="ECO:0000313" key="3">
    <source>
        <dbReference type="Proteomes" id="UP000589495"/>
    </source>
</evidence>
<dbReference type="Gene3D" id="1.10.10.10">
    <property type="entry name" value="Winged helix-like DNA-binding domain superfamily/Winged helix DNA-binding domain"/>
    <property type="match status" value="1"/>
</dbReference>
<dbReference type="GO" id="GO:0000978">
    <property type="term" value="F:RNA polymerase II cis-regulatory region sequence-specific DNA binding"/>
    <property type="evidence" value="ECO:0007669"/>
    <property type="project" value="TreeGrafter"/>
</dbReference>
<evidence type="ECO:0000313" key="2">
    <source>
        <dbReference type="EMBL" id="NWT10014.1"/>
    </source>
</evidence>
<accession>A0A7K5KWZ6</accession>
<protein>
    <submittedName>
        <fullName evidence="2">IRF3 factor</fullName>
    </submittedName>
</protein>
<dbReference type="PROSITE" id="PS51507">
    <property type="entry name" value="IRF_2"/>
    <property type="match status" value="1"/>
</dbReference>
<keyword evidence="3" id="KW-1185">Reference proteome</keyword>
<name>A0A7K5KWZ6_VIRAL</name>
<dbReference type="Pfam" id="PF00605">
    <property type="entry name" value="IRF"/>
    <property type="match status" value="2"/>
</dbReference>
<comment type="caution">
    <text evidence="2">The sequence shown here is derived from an EMBL/GenBank/DDBJ whole genome shotgun (WGS) entry which is preliminary data.</text>
</comment>
<dbReference type="GO" id="GO:0002376">
    <property type="term" value="P:immune system process"/>
    <property type="evidence" value="ECO:0007669"/>
    <property type="project" value="TreeGrafter"/>
</dbReference>
<evidence type="ECO:0000259" key="1">
    <source>
        <dbReference type="PROSITE" id="PS51507"/>
    </source>
</evidence>
<sequence length="123" mass="14046">ARREAQKLRFGQWLLDAINSGSYRGLRWIDPARTTFRVPWKHNARKDITSSDVEVFKVGGMSSSLEISMLMEPGTPWSPPAPPGLGKGQWAWKTNFRCALSSTHMFKLEYDHSKRGDDPHKVF</sequence>
<dbReference type="EMBL" id="VZRF01002881">
    <property type="protein sequence ID" value="NWT10014.1"/>
    <property type="molecule type" value="Genomic_DNA"/>
</dbReference>
<dbReference type="Proteomes" id="UP000589495">
    <property type="component" value="Unassembled WGS sequence"/>
</dbReference>
<dbReference type="SUPFAM" id="SSF46785">
    <property type="entry name" value="Winged helix' DNA-binding domain"/>
    <property type="match status" value="1"/>
</dbReference>
<dbReference type="GO" id="GO:0005634">
    <property type="term" value="C:nucleus"/>
    <property type="evidence" value="ECO:0007669"/>
    <property type="project" value="TreeGrafter"/>
</dbReference>
<dbReference type="PANTHER" id="PTHR11949">
    <property type="entry name" value="INTERFERON REGULATORY FACTOR"/>
    <property type="match status" value="1"/>
</dbReference>
<dbReference type="InterPro" id="IPR001346">
    <property type="entry name" value="Interferon_reg_fact_DNA-bd_dom"/>
</dbReference>
<dbReference type="SMART" id="SM00348">
    <property type="entry name" value="IRF"/>
    <property type="match status" value="1"/>
</dbReference>
<dbReference type="PRINTS" id="PR00267">
    <property type="entry name" value="INTFRNREGFCT"/>
</dbReference>
<dbReference type="PANTHER" id="PTHR11949:SF2">
    <property type="entry name" value="INTERFERON REGULATORY FACTOR 7"/>
    <property type="match status" value="1"/>
</dbReference>
<feature type="domain" description="IRF tryptophan pentad repeat" evidence="1">
    <location>
        <begin position="7"/>
        <end position="123"/>
    </location>
</feature>